<reference evidence="3" key="1">
    <citation type="submission" date="2020-08" db="EMBL/GenBank/DDBJ databases">
        <title>Sulfitobacter aestuariivivens sp. nov., isolated from a tidal flat.</title>
        <authorList>
            <person name="Park S."/>
            <person name="Yoon J.-H."/>
        </authorList>
    </citation>
    <scope>NUCLEOTIDE SEQUENCE</scope>
    <source>
        <strain evidence="3">TSTF-M16</strain>
    </source>
</reference>
<dbReference type="Pfam" id="PF03960">
    <property type="entry name" value="ArsC"/>
    <property type="match status" value="1"/>
</dbReference>
<keyword evidence="4" id="KW-1185">Reference proteome</keyword>
<dbReference type="Proteomes" id="UP000635142">
    <property type="component" value="Unassembled WGS sequence"/>
</dbReference>
<dbReference type="PROSITE" id="PS51353">
    <property type="entry name" value="ARSC"/>
    <property type="match status" value="1"/>
</dbReference>
<dbReference type="SUPFAM" id="SSF52833">
    <property type="entry name" value="Thioredoxin-like"/>
    <property type="match status" value="1"/>
</dbReference>
<evidence type="ECO:0000256" key="2">
    <source>
        <dbReference type="PROSITE-ProRule" id="PRU01282"/>
    </source>
</evidence>
<evidence type="ECO:0000256" key="1">
    <source>
        <dbReference type="ARBA" id="ARBA00007198"/>
    </source>
</evidence>
<sequence>MYVYGLKNCDSCRKAMKAFPQAILVDVRQEGVPDAVLDQASEVFGDALVNTRSTTWRGLDASEREKPRKILLQSHPTLMKRPLIAVEGQLFLSWNKDTEAALQSTLG</sequence>
<dbReference type="EMBL" id="JACTAG010000001">
    <property type="protein sequence ID" value="MBD3662753.1"/>
    <property type="molecule type" value="Genomic_DNA"/>
</dbReference>
<dbReference type="Gene3D" id="3.40.30.10">
    <property type="entry name" value="Glutaredoxin"/>
    <property type="match status" value="1"/>
</dbReference>
<protein>
    <submittedName>
        <fullName evidence="3">Arsenate reductase</fullName>
    </submittedName>
</protein>
<dbReference type="AlphaFoldDB" id="A0A927HDW1"/>
<organism evidence="3 4">
    <name type="scientific">Sulfitobacter aestuariivivens</name>
    <dbReference type="NCBI Taxonomy" id="2766981"/>
    <lineage>
        <taxon>Bacteria</taxon>
        <taxon>Pseudomonadati</taxon>
        <taxon>Pseudomonadota</taxon>
        <taxon>Alphaproteobacteria</taxon>
        <taxon>Rhodobacterales</taxon>
        <taxon>Roseobacteraceae</taxon>
        <taxon>Sulfitobacter</taxon>
    </lineage>
</organism>
<dbReference type="RefSeq" id="WP_191073759.1">
    <property type="nucleotide sequence ID" value="NZ_JACTAG010000001.1"/>
</dbReference>
<accession>A0A927HDW1</accession>
<comment type="similarity">
    <text evidence="1 2">Belongs to the ArsC family.</text>
</comment>
<proteinExistence type="inferred from homology"/>
<gene>
    <name evidence="3" type="ORF">H9Q16_02350</name>
</gene>
<evidence type="ECO:0000313" key="4">
    <source>
        <dbReference type="Proteomes" id="UP000635142"/>
    </source>
</evidence>
<evidence type="ECO:0000313" key="3">
    <source>
        <dbReference type="EMBL" id="MBD3662753.1"/>
    </source>
</evidence>
<dbReference type="InterPro" id="IPR036249">
    <property type="entry name" value="Thioredoxin-like_sf"/>
</dbReference>
<comment type="caution">
    <text evidence="3">The sequence shown here is derived from an EMBL/GenBank/DDBJ whole genome shotgun (WGS) entry which is preliminary data.</text>
</comment>
<name>A0A927HDW1_9RHOB</name>
<dbReference type="InterPro" id="IPR006660">
    <property type="entry name" value="Arsenate_reductase-like"/>
</dbReference>